<organism evidence="1">
    <name type="scientific">Rhizophora mucronata</name>
    <name type="common">Asiatic mangrove</name>
    <dbReference type="NCBI Taxonomy" id="61149"/>
    <lineage>
        <taxon>Eukaryota</taxon>
        <taxon>Viridiplantae</taxon>
        <taxon>Streptophyta</taxon>
        <taxon>Embryophyta</taxon>
        <taxon>Tracheophyta</taxon>
        <taxon>Spermatophyta</taxon>
        <taxon>Magnoliopsida</taxon>
        <taxon>eudicotyledons</taxon>
        <taxon>Gunneridae</taxon>
        <taxon>Pentapetalae</taxon>
        <taxon>rosids</taxon>
        <taxon>fabids</taxon>
        <taxon>Malpighiales</taxon>
        <taxon>Rhizophoraceae</taxon>
        <taxon>Rhizophora</taxon>
    </lineage>
</organism>
<reference evidence="1" key="1">
    <citation type="submission" date="2018-02" db="EMBL/GenBank/DDBJ databases">
        <title>Rhizophora mucronata_Transcriptome.</title>
        <authorList>
            <person name="Meera S.P."/>
            <person name="Sreeshan A."/>
            <person name="Augustine A."/>
        </authorList>
    </citation>
    <scope>NUCLEOTIDE SEQUENCE</scope>
    <source>
        <tissue evidence="1">Leaf</tissue>
    </source>
</reference>
<proteinExistence type="predicted"/>
<protein>
    <submittedName>
        <fullName evidence="1">Uncharacterized protein</fullName>
    </submittedName>
</protein>
<evidence type="ECO:0000313" key="1">
    <source>
        <dbReference type="EMBL" id="MBX46672.1"/>
    </source>
</evidence>
<dbReference type="AlphaFoldDB" id="A0A2P2NW06"/>
<name>A0A2P2NW06_RHIMU</name>
<sequence>MKKSLAYHYEQNFTQMERNEGRSAIIVIQPMQHSSLINK</sequence>
<accession>A0A2P2NW06</accession>
<dbReference type="EMBL" id="GGEC01066188">
    <property type="protein sequence ID" value="MBX46672.1"/>
    <property type="molecule type" value="Transcribed_RNA"/>
</dbReference>